<dbReference type="Gene3D" id="1.25.10.10">
    <property type="entry name" value="Leucine-rich Repeat Variant"/>
    <property type="match status" value="1"/>
</dbReference>
<protein>
    <recommendedName>
        <fullName evidence="3">HEAT repeat-containing protein 5B</fullName>
    </recommendedName>
</protein>
<dbReference type="GO" id="GO:0008104">
    <property type="term" value="P:intracellular protein localization"/>
    <property type="evidence" value="ECO:0007669"/>
    <property type="project" value="TreeGrafter"/>
</dbReference>
<dbReference type="SUPFAM" id="SSF48371">
    <property type="entry name" value="ARM repeat"/>
    <property type="match status" value="1"/>
</dbReference>
<dbReference type="GO" id="GO:0005794">
    <property type="term" value="C:Golgi apparatus"/>
    <property type="evidence" value="ECO:0007669"/>
    <property type="project" value="TreeGrafter"/>
</dbReference>
<dbReference type="PANTHER" id="PTHR21663:SF0">
    <property type="entry name" value="HEAT REPEAT-CONTAINING PROTEIN 5B"/>
    <property type="match status" value="1"/>
</dbReference>
<dbReference type="AlphaFoldDB" id="A0A3S4ZL99"/>
<accession>A0A3S4ZL99</accession>
<evidence type="ECO:0008006" key="3">
    <source>
        <dbReference type="Google" id="ProtNLM"/>
    </source>
</evidence>
<comment type="caution">
    <text evidence="1">The sequence shown here is derived from an EMBL/GenBank/DDBJ whole genome shotgun (WGS) entry which is preliminary data.</text>
</comment>
<dbReference type="GO" id="GO:0042147">
    <property type="term" value="P:retrograde transport, endosome to Golgi"/>
    <property type="evidence" value="ECO:0007669"/>
    <property type="project" value="TreeGrafter"/>
</dbReference>
<organism evidence="1 2">
    <name type="scientific">Protopolystoma xenopodis</name>
    <dbReference type="NCBI Taxonomy" id="117903"/>
    <lineage>
        <taxon>Eukaryota</taxon>
        <taxon>Metazoa</taxon>
        <taxon>Spiralia</taxon>
        <taxon>Lophotrochozoa</taxon>
        <taxon>Platyhelminthes</taxon>
        <taxon>Monogenea</taxon>
        <taxon>Polyopisthocotylea</taxon>
        <taxon>Polystomatidea</taxon>
        <taxon>Polystomatidae</taxon>
        <taxon>Protopolystoma</taxon>
    </lineage>
</organism>
<dbReference type="InterPro" id="IPR040108">
    <property type="entry name" value="Laa1/Sip1/HEATR5"/>
</dbReference>
<dbReference type="GO" id="GO:0016020">
    <property type="term" value="C:membrane"/>
    <property type="evidence" value="ECO:0007669"/>
    <property type="project" value="TreeGrafter"/>
</dbReference>
<dbReference type="PANTHER" id="PTHR21663">
    <property type="entry name" value="HYPOTHETICAL HEAT DOMAIN-CONTAINING"/>
    <property type="match status" value="1"/>
</dbReference>
<dbReference type="OrthoDB" id="192608at2759"/>
<gene>
    <name evidence="1" type="ORF">PXEA_LOCUS7851</name>
</gene>
<dbReference type="GO" id="GO:0005829">
    <property type="term" value="C:cytosol"/>
    <property type="evidence" value="ECO:0007669"/>
    <property type="project" value="GOC"/>
</dbReference>
<name>A0A3S4ZL99_9PLAT</name>
<evidence type="ECO:0000313" key="1">
    <source>
        <dbReference type="EMBL" id="VEL14411.1"/>
    </source>
</evidence>
<sequence length="363" mass="38050">SADASTALAALPGEPNSVLGVARLFRLVTFPLCPSGPGSSLDSTWLSPHPPFVAGGVGGGHSAAYLPLLESAAASFSALSGASCSAIYGGPQPASSAVIDAAIDLFGLLFPAVPGRHRLQVLDHCADCIRLSKSTRQEAIQCNVIAALLIALRRLAETKSSFGEDTELRKSTINLIFVGLLLTLTSAIVTPNQLLRCAAGECLGRLAQVVGETRFLAELAQQSLERLRTLRDSLTRAGHCLALGCLHRYVGGLASGQHLSTSVGVLLSIAQDTSAPAVQVWALHALTLTADSGGPMFRDYVEPSLSLVLQMLLRSPSGMTEIHHCLARLLGVLIITLGPELQGKSAKNISPVVNIDYKTFSFL</sequence>
<dbReference type="InterPro" id="IPR016024">
    <property type="entry name" value="ARM-type_fold"/>
</dbReference>
<dbReference type="Proteomes" id="UP000784294">
    <property type="component" value="Unassembled WGS sequence"/>
</dbReference>
<dbReference type="GO" id="GO:0006897">
    <property type="term" value="P:endocytosis"/>
    <property type="evidence" value="ECO:0007669"/>
    <property type="project" value="TreeGrafter"/>
</dbReference>
<evidence type="ECO:0000313" key="2">
    <source>
        <dbReference type="Proteomes" id="UP000784294"/>
    </source>
</evidence>
<dbReference type="GO" id="GO:0030139">
    <property type="term" value="C:endocytic vesicle"/>
    <property type="evidence" value="ECO:0007669"/>
    <property type="project" value="TreeGrafter"/>
</dbReference>
<dbReference type="EMBL" id="CAAALY010021070">
    <property type="protein sequence ID" value="VEL14411.1"/>
    <property type="molecule type" value="Genomic_DNA"/>
</dbReference>
<feature type="non-terminal residue" evidence="1">
    <location>
        <position position="363"/>
    </location>
</feature>
<keyword evidence="2" id="KW-1185">Reference proteome</keyword>
<dbReference type="InterPro" id="IPR011989">
    <property type="entry name" value="ARM-like"/>
</dbReference>
<reference evidence="1" key="1">
    <citation type="submission" date="2018-11" db="EMBL/GenBank/DDBJ databases">
        <authorList>
            <consortium name="Pathogen Informatics"/>
        </authorList>
    </citation>
    <scope>NUCLEOTIDE SEQUENCE</scope>
</reference>
<proteinExistence type="predicted"/>